<dbReference type="eggNOG" id="COG0412">
    <property type="taxonomic scope" value="Bacteria"/>
</dbReference>
<keyword evidence="3" id="KW-1185">Reference proteome</keyword>
<name>E3JDG1_PSEI1</name>
<protein>
    <submittedName>
        <fullName evidence="2">Putative dienelactone hydrolase</fullName>
    </submittedName>
</protein>
<dbReference type="InParanoid" id="E3JDG1"/>
<keyword evidence="2" id="KW-0378">Hydrolase</keyword>
<proteinExistence type="predicted"/>
<dbReference type="SUPFAM" id="SSF53474">
    <property type="entry name" value="alpha/beta-Hydrolases"/>
    <property type="match status" value="1"/>
</dbReference>
<feature type="domain" description="Dienelactone hydrolase" evidence="1">
    <location>
        <begin position="28"/>
        <end position="157"/>
    </location>
</feature>
<dbReference type="KEGG" id="fri:FraEuI1c_5609"/>
<dbReference type="GO" id="GO:0016787">
    <property type="term" value="F:hydrolase activity"/>
    <property type="evidence" value="ECO:0007669"/>
    <property type="project" value="UniProtKB-KW"/>
</dbReference>
<dbReference type="InterPro" id="IPR002925">
    <property type="entry name" value="Dienelactn_hydro"/>
</dbReference>
<dbReference type="Proteomes" id="UP000002484">
    <property type="component" value="Chromosome"/>
</dbReference>
<accession>E3JDG1</accession>
<dbReference type="InterPro" id="IPR029058">
    <property type="entry name" value="AB_hydrolase_fold"/>
</dbReference>
<dbReference type="Gene3D" id="3.40.50.1820">
    <property type="entry name" value="alpha/beta hydrolase"/>
    <property type="match status" value="1"/>
</dbReference>
<dbReference type="HOGENOM" id="CLU_086313_0_0_11"/>
<dbReference type="STRING" id="298654.FraEuI1c_5609"/>
<gene>
    <name evidence="2" type="ordered locus">FraEuI1c_5609</name>
</gene>
<evidence type="ECO:0000313" key="2">
    <source>
        <dbReference type="EMBL" id="ADP83594.1"/>
    </source>
</evidence>
<dbReference type="OrthoDB" id="9782215at2"/>
<organism evidence="2 3">
    <name type="scientific">Pseudofrankia inefficax (strain DSM 45817 / CECT 9037 / DDB 130130 / EuI1c)</name>
    <name type="common">Frankia inefficax</name>
    <dbReference type="NCBI Taxonomy" id="298654"/>
    <lineage>
        <taxon>Bacteria</taxon>
        <taxon>Bacillati</taxon>
        <taxon>Actinomycetota</taxon>
        <taxon>Actinomycetes</taxon>
        <taxon>Frankiales</taxon>
        <taxon>Frankiaceae</taxon>
        <taxon>Pseudofrankia</taxon>
    </lineage>
</organism>
<dbReference type="AlphaFoldDB" id="E3JDG1"/>
<reference evidence="2 3" key="1">
    <citation type="submission" date="2010-10" db="EMBL/GenBank/DDBJ databases">
        <title>Complete sequence of Frankia sp. EuI1c.</title>
        <authorList>
            <consortium name="US DOE Joint Genome Institute"/>
            <person name="Lucas S."/>
            <person name="Copeland A."/>
            <person name="Lapidus A."/>
            <person name="Cheng J.-F."/>
            <person name="Bruce D."/>
            <person name="Goodwin L."/>
            <person name="Pitluck S."/>
            <person name="Chertkov O."/>
            <person name="Detter J.C."/>
            <person name="Han C."/>
            <person name="Tapia R."/>
            <person name="Land M."/>
            <person name="Hauser L."/>
            <person name="Jeffries C."/>
            <person name="Kyrpides N."/>
            <person name="Ivanova N."/>
            <person name="Mikhailova N."/>
            <person name="Beauchemin N."/>
            <person name="Sen A."/>
            <person name="Sur S.A."/>
            <person name="Gtari M."/>
            <person name="Wall L."/>
            <person name="Tisa L."/>
            <person name="Woyke T."/>
        </authorList>
    </citation>
    <scope>NUCLEOTIDE SEQUENCE [LARGE SCALE GENOMIC DNA]</scope>
    <source>
        <strain evidence="3">DSM 45817 / CECT 9037 / EuI1c</strain>
    </source>
</reference>
<evidence type="ECO:0000313" key="3">
    <source>
        <dbReference type="Proteomes" id="UP000002484"/>
    </source>
</evidence>
<dbReference type="Pfam" id="PF01738">
    <property type="entry name" value="DLH"/>
    <property type="match status" value="1"/>
</dbReference>
<sequence length="271" mass="28345">MADDDLADFETTTFTHDGKARTVYRAGTGPAVIVIAEMPGITPKVAAFARKVVGVGCTAVMPHLFGVPGKDPLDGGRLGALRYTMSSLVPACVSREFTIWATNRTSPVVSWLRGLAAAEHARCGGPGVGAVGMCFTGGFALAMATHPSLIAPVLAEPSLPFPLSKAHKKTIDCSSGDLEVVKGRCAAEGLQVLGLRFKGDSLSPGARFQSLRDQLGGAFVAVELDDSSANPAATMKPHSVLTEHLIDEPGQPTRAALDQVLELFRSRLLPA</sequence>
<dbReference type="RefSeq" id="WP_013426712.1">
    <property type="nucleotide sequence ID" value="NC_014666.1"/>
</dbReference>
<dbReference type="EMBL" id="CP002299">
    <property type="protein sequence ID" value="ADP83594.1"/>
    <property type="molecule type" value="Genomic_DNA"/>
</dbReference>
<evidence type="ECO:0000259" key="1">
    <source>
        <dbReference type="Pfam" id="PF01738"/>
    </source>
</evidence>